<gene>
    <name evidence="1" type="ORF">KPL71_008808</name>
</gene>
<sequence length="1476" mass="168044">MIRLRFHGWVGSGQVVSPASRANSEGRKSMLTDAHQSKFGNIALQNALAQAHSRFTTSSAHQTTSLSLSLLNSRDKKRDVFLSFRGEDTRNNFTSHLSSAFSRQNIETFIDDQLIRGDEISESLLDAIEASTISIIIFSERYASSRWCLDELLKILECKHDYGQIVIPVFYGVDPSHVRWQTGIFGNLFSKLEERFPEMRKRWRNALTEAANLSGFNSHVIRPESKLIEEISDEVLKRLDDTFENDNKELVGVECPINEIESLLRTGSAGVCKLGIWGIGGIGKTTIAGAVFNKTSRHFEGSYFAHNVREAQENGGLAHLRQQLLSTLLNDRNVKNFPNIVLNFQSKRFTRKKVLIVFDDVTHLQQIEFLIGRIDWLASGSRIIITTRDKHVLSNCLVDQIYEVKELVDVYALKLFSRRAFGEDDPNASYTELTQVAVKYAKGVPLALKVLGSFLFGRRKEEWKSAMKKMEIVPHMEIQEVLKISYDGLDDHEQDIFLDIACFLVGEDRDQVMRFLNSCGFFAEVGLSVLVDKSLITIDYNTIRMHDLLRDMGREIVRKESIHHPGERSRLWHYKDIYEVLTRNMGTTAIQAISLDMSKVNNEIRINRSTFSKMPKLRFLKFYGKNKCMLSHFKGVPFTDVRYFEWHEFPLKTLNIRAENLVSLKLPGSNVEQLWDDVQNLVNIKEIDLHGSKQLSKLPDLSQARNLERLKLDGCSSLMETHSSIQYLNKLEVLDLRLCENLRSLPDTICSESLFELRLWGCSNLKNFPEISSSHIHFLDLYECGIEDMPLSIECLSKLNSLDIHNCTRLEYIKSSIFKLKSLKHIEISSCSNLKRFPEISSSCNREGSTGIEKLPLSELYQLELKNSSRLESLPSSLSILKSLQIRGCPKLEILPDELGNLKALEELRVEETAIRGIPESLGQLSSLAFLYLNYNNLERIPESLGQLSSLEVLHLKGNNLERIPESIRHLSKLKSLDISYCEWLHTLPELPRNLYHLEAHHCTLLEALSGFSLVSFSSFVDLSNCYKLDPKKLGEIVKDSLQKDHERRRKQTHNNKWIHRRMYFPGNEIPKWFRYQSMGSSATLEMPPTGFFSNKKLMGFAVCAIVAFRDQHHDSDSRYSGHYEYDRKDNLYSLDCTWKVKSEGCYRDLRSWYFGTISSYVRLQWKSQTVHDESELHGEHIVQSIEGTRALALQLRHKLGSGWKIFASFKGNFSEQDQTAPFGQTFWYEKYQDSKRVCDVPPLTPIPPSCRMSNVSNTNSNFGSLIKVRFAANAKLGLGRADMKRACPSPTFHPFGAEDRPSIFLSSNNGYSSYNDKQIERQRREEVKTRSSKKVNEAEQAMPNRETCWTRWLKDLLTLKKNFHGCSRSTRPLGMVLKAVVLRKVESKRRHMESVIRLCQAHRLSAHGSPAHGLSAHGLSAHGLSAHGLSAHGLSAHGSSAHGLSAHRLSAHGLSAHGLSAHRTSANRKSAHGAN</sequence>
<comment type="caution">
    <text evidence="1">The sequence shown here is derived from an EMBL/GenBank/DDBJ whole genome shotgun (WGS) entry which is preliminary data.</text>
</comment>
<accession>A0ACB8M9A5</accession>
<proteinExistence type="predicted"/>
<evidence type="ECO:0000313" key="1">
    <source>
        <dbReference type="EMBL" id="KAH9782228.1"/>
    </source>
</evidence>
<organism evidence="1 2">
    <name type="scientific">Citrus sinensis</name>
    <name type="common">Sweet orange</name>
    <name type="synonym">Citrus aurantium var. sinensis</name>
    <dbReference type="NCBI Taxonomy" id="2711"/>
    <lineage>
        <taxon>Eukaryota</taxon>
        <taxon>Viridiplantae</taxon>
        <taxon>Streptophyta</taxon>
        <taxon>Embryophyta</taxon>
        <taxon>Tracheophyta</taxon>
        <taxon>Spermatophyta</taxon>
        <taxon>Magnoliopsida</taxon>
        <taxon>eudicotyledons</taxon>
        <taxon>Gunneridae</taxon>
        <taxon>Pentapetalae</taxon>
        <taxon>rosids</taxon>
        <taxon>malvids</taxon>
        <taxon>Sapindales</taxon>
        <taxon>Rutaceae</taxon>
        <taxon>Aurantioideae</taxon>
        <taxon>Citrus</taxon>
    </lineage>
</organism>
<reference evidence="2" key="1">
    <citation type="journal article" date="2023" name="Hortic. Res.">
        <title>A chromosome-level phased genome enabling allele-level studies in sweet orange: a case study on citrus Huanglongbing tolerance.</title>
        <authorList>
            <person name="Wu B."/>
            <person name="Yu Q."/>
            <person name="Deng Z."/>
            <person name="Duan Y."/>
            <person name="Luo F."/>
            <person name="Gmitter F. Jr."/>
        </authorList>
    </citation>
    <scope>NUCLEOTIDE SEQUENCE [LARGE SCALE GENOMIC DNA]</scope>
    <source>
        <strain evidence="2">cv. Valencia</strain>
    </source>
</reference>
<protein>
    <submittedName>
        <fullName evidence="1">ADP-ribosyl cyclase/cyclic ADP-ribose hydrolase</fullName>
    </submittedName>
</protein>
<evidence type="ECO:0000313" key="2">
    <source>
        <dbReference type="Proteomes" id="UP000829398"/>
    </source>
</evidence>
<dbReference type="EMBL" id="CM039172">
    <property type="protein sequence ID" value="KAH9782228.1"/>
    <property type="molecule type" value="Genomic_DNA"/>
</dbReference>
<dbReference type="Proteomes" id="UP000829398">
    <property type="component" value="Chromosome 3"/>
</dbReference>
<name>A0ACB8M9A5_CITSI</name>
<keyword evidence="2" id="KW-1185">Reference proteome</keyword>
<keyword evidence="1" id="KW-0378">Hydrolase</keyword>